<name>A0A1I6D157_9FIRM</name>
<sequence>MTLIFVSLGIGIIWGHLRPLSGRGARAAHVVTLAGLFIMLVSMGAQLGSDERVLANLGRMGLQAVVLSVFSVLGSVLMVYLARNFIYRGLDAKLTRGQRREKQ</sequence>
<dbReference type="InterPro" id="IPR005642">
    <property type="entry name" value="LysO"/>
</dbReference>
<dbReference type="RefSeq" id="WP_092482063.1">
    <property type="nucleotide sequence ID" value="NZ_FOYM01000004.1"/>
</dbReference>
<evidence type="ECO:0000313" key="3">
    <source>
        <dbReference type="Proteomes" id="UP000199584"/>
    </source>
</evidence>
<keyword evidence="3" id="KW-1185">Reference proteome</keyword>
<accession>A0A1I6D157</accession>
<organism evidence="2 3">
    <name type="scientific">Desulfoscipio geothermicus DSM 3669</name>
    <dbReference type="NCBI Taxonomy" id="1121426"/>
    <lineage>
        <taxon>Bacteria</taxon>
        <taxon>Bacillati</taxon>
        <taxon>Bacillota</taxon>
        <taxon>Clostridia</taxon>
        <taxon>Eubacteriales</taxon>
        <taxon>Desulfallaceae</taxon>
        <taxon>Desulfoscipio</taxon>
    </lineage>
</organism>
<proteinExistence type="predicted"/>
<evidence type="ECO:0000313" key="2">
    <source>
        <dbReference type="EMBL" id="SFQ99236.1"/>
    </source>
</evidence>
<dbReference type="Pfam" id="PF03956">
    <property type="entry name" value="Lys_export"/>
    <property type="match status" value="1"/>
</dbReference>
<protein>
    <recommendedName>
        <fullName evidence="4">Lysine exporter LysO</fullName>
    </recommendedName>
</protein>
<keyword evidence="1" id="KW-1133">Transmembrane helix</keyword>
<evidence type="ECO:0000256" key="1">
    <source>
        <dbReference type="SAM" id="Phobius"/>
    </source>
</evidence>
<reference evidence="3" key="1">
    <citation type="submission" date="2016-10" db="EMBL/GenBank/DDBJ databases">
        <authorList>
            <person name="Varghese N."/>
            <person name="Submissions S."/>
        </authorList>
    </citation>
    <scope>NUCLEOTIDE SEQUENCE [LARGE SCALE GENOMIC DNA]</scope>
    <source>
        <strain evidence="3">DSM 3669</strain>
    </source>
</reference>
<feature type="transmembrane region" description="Helical" evidence="1">
    <location>
        <begin position="60"/>
        <end position="82"/>
    </location>
</feature>
<keyword evidence="1" id="KW-0472">Membrane</keyword>
<feature type="transmembrane region" description="Helical" evidence="1">
    <location>
        <begin position="27"/>
        <end position="48"/>
    </location>
</feature>
<evidence type="ECO:0008006" key="4">
    <source>
        <dbReference type="Google" id="ProtNLM"/>
    </source>
</evidence>
<keyword evidence="1" id="KW-0812">Transmembrane</keyword>
<dbReference type="EMBL" id="FOYM01000004">
    <property type="protein sequence ID" value="SFQ99236.1"/>
    <property type="molecule type" value="Genomic_DNA"/>
</dbReference>
<dbReference type="OrthoDB" id="1808236at2"/>
<dbReference type="AlphaFoldDB" id="A0A1I6D157"/>
<gene>
    <name evidence="2" type="ORF">SAMN05660706_10454</name>
</gene>
<dbReference type="STRING" id="39060.SAMN05660706_10454"/>
<dbReference type="Proteomes" id="UP000199584">
    <property type="component" value="Unassembled WGS sequence"/>
</dbReference>
<dbReference type="GO" id="GO:0015661">
    <property type="term" value="F:L-lysine efflux transmembrane transporter activity"/>
    <property type="evidence" value="ECO:0007669"/>
    <property type="project" value="InterPro"/>
</dbReference>